<dbReference type="EMBL" id="FMWL01000001">
    <property type="protein sequence ID" value="SCZ76531.1"/>
    <property type="molecule type" value="Genomic_DNA"/>
</dbReference>
<dbReference type="SUPFAM" id="SSF51197">
    <property type="entry name" value="Clavaminate synthase-like"/>
    <property type="match status" value="1"/>
</dbReference>
<dbReference type="PANTHER" id="PTHR34986:SF1">
    <property type="entry name" value="PROTEIN YIAL"/>
    <property type="match status" value="1"/>
</dbReference>
<dbReference type="NCBIfam" id="TIGR00022">
    <property type="entry name" value="YhcH/YjgK/YiaL family protein"/>
    <property type="match status" value="1"/>
</dbReference>
<evidence type="ECO:0000313" key="2">
    <source>
        <dbReference type="Proteomes" id="UP000199208"/>
    </source>
</evidence>
<dbReference type="STRING" id="1120920.SAMN03080599_00287"/>
<dbReference type="InterPro" id="IPR037012">
    <property type="entry name" value="NanQ/TabA/YiaL_sf"/>
</dbReference>
<dbReference type="GO" id="GO:0005829">
    <property type="term" value="C:cytosol"/>
    <property type="evidence" value="ECO:0007669"/>
    <property type="project" value="TreeGrafter"/>
</dbReference>
<reference evidence="1 2" key="1">
    <citation type="submission" date="2016-10" db="EMBL/GenBank/DDBJ databases">
        <authorList>
            <person name="de Groot N.N."/>
        </authorList>
    </citation>
    <scope>NUCLEOTIDE SEQUENCE [LARGE SCALE GENOMIC DNA]</scope>
    <source>
        <strain evidence="1 2">DSM 2784</strain>
    </source>
</reference>
<proteinExistence type="predicted"/>
<dbReference type="AlphaFoldDB" id="A0A1G5RSY1"/>
<protein>
    <submittedName>
        <fullName evidence="1">YhcH/YjgK/YiaL family protein</fullName>
    </submittedName>
</protein>
<keyword evidence="2" id="KW-1185">Reference proteome</keyword>
<dbReference type="OrthoDB" id="9792756at2"/>
<name>A0A1G5RSY1_9FIRM</name>
<dbReference type="InterPro" id="IPR004375">
    <property type="entry name" value="NanQ/TabA/YiaL"/>
</dbReference>
<sequence>MIFGNLNNTGSESTYPEPVRKALAYLKDNDMLAMQAGVYEIDGKMMYVQVIDTNTNHKENKRPEVHKNYVDLQYSPAGNELIGFVPDLGNFGSQEGYIEERDILFYDHVENEVLLNMTPGCFAVFFPWDVHRPACAVNEPAPVRKIVMKLHMSLFK</sequence>
<gene>
    <name evidence="1" type="ORF">SAMN03080599_00287</name>
</gene>
<dbReference type="PANTHER" id="PTHR34986">
    <property type="entry name" value="EVOLVED BETA-GALACTOSIDASE SUBUNIT BETA"/>
    <property type="match status" value="1"/>
</dbReference>
<evidence type="ECO:0000313" key="1">
    <source>
        <dbReference type="EMBL" id="SCZ76531.1"/>
    </source>
</evidence>
<dbReference type="RefSeq" id="WP_092589096.1">
    <property type="nucleotide sequence ID" value="NZ_FMWL01000001.1"/>
</dbReference>
<accession>A0A1G5RSY1</accession>
<dbReference type="Proteomes" id="UP000199208">
    <property type="component" value="Unassembled WGS sequence"/>
</dbReference>
<organism evidence="1 2">
    <name type="scientific">Acidaminobacter hydrogenoformans DSM 2784</name>
    <dbReference type="NCBI Taxonomy" id="1120920"/>
    <lineage>
        <taxon>Bacteria</taxon>
        <taxon>Bacillati</taxon>
        <taxon>Bacillota</taxon>
        <taxon>Clostridia</taxon>
        <taxon>Peptostreptococcales</taxon>
        <taxon>Acidaminobacteraceae</taxon>
        <taxon>Acidaminobacter</taxon>
    </lineage>
</organism>
<dbReference type="Pfam" id="PF04074">
    <property type="entry name" value="DUF386"/>
    <property type="match status" value="1"/>
</dbReference>
<dbReference type="Gene3D" id="2.60.120.370">
    <property type="entry name" value="YhcH/YjgK/YiaL"/>
    <property type="match status" value="1"/>
</dbReference>